<name>A0A445F170_GLYSO</name>
<dbReference type="GO" id="GO:0005886">
    <property type="term" value="C:plasma membrane"/>
    <property type="evidence" value="ECO:0007669"/>
    <property type="project" value="UniProtKB-SubCell"/>
</dbReference>
<dbReference type="InterPro" id="IPR016197">
    <property type="entry name" value="Chromo-like_dom_sf"/>
</dbReference>
<evidence type="ECO:0000313" key="2">
    <source>
        <dbReference type="EMBL" id="RZB42536.1"/>
    </source>
</evidence>
<dbReference type="AlphaFoldDB" id="A0A445F170"/>
<comment type="caution">
    <text evidence="2">The sequence shown here is derived from an EMBL/GenBank/DDBJ whole genome shotgun (WGS) entry which is preliminary data.</text>
</comment>
<keyword evidence="3" id="KW-1185">Reference proteome</keyword>
<comment type="subcellular location">
    <subcellularLocation>
        <location evidence="1">Cell membrane</location>
        <topology evidence="1">Peripheral membrane protein</topology>
    </subcellularLocation>
</comment>
<sequence length="272" mass="30415">MLLFVGGLNSKPCVKLLAKAGVNLDHCDQSGSLTVLHMAVGYVRPDMVKVFLNLNAYLEVADDHRRTMQFGHRIVLEGVIKILEGEVFEYAEVQEILERRGKGENLEYLVRWKDGEANEFVAEDLLALSIEIMPHTTGGDRTRPTAFVRRRERCAVVDEEQEIYEGPEGVAPDNVVFGGGPEEKSILIEYANHVACALTYLYKRLGDAGFANTKQLDGYAIVLQTIPQHPSMFTTVQISTQNVDEKWLNFAYHLIRSNEMTNGPSCCAAGYM</sequence>
<dbReference type="Proteomes" id="UP000289340">
    <property type="component" value="Chromosome 20"/>
</dbReference>
<dbReference type="SUPFAM" id="SSF54160">
    <property type="entry name" value="Chromo domain-like"/>
    <property type="match status" value="1"/>
</dbReference>
<gene>
    <name evidence="2" type="ORF">D0Y65_053207</name>
</gene>
<dbReference type="Gene3D" id="2.40.50.40">
    <property type="match status" value="1"/>
</dbReference>
<evidence type="ECO:0000256" key="1">
    <source>
        <dbReference type="ARBA" id="ARBA00004202"/>
    </source>
</evidence>
<organism evidence="2 3">
    <name type="scientific">Glycine soja</name>
    <name type="common">Wild soybean</name>
    <dbReference type="NCBI Taxonomy" id="3848"/>
    <lineage>
        <taxon>Eukaryota</taxon>
        <taxon>Viridiplantae</taxon>
        <taxon>Streptophyta</taxon>
        <taxon>Embryophyta</taxon>
        <taxon>Tracheophyta</taxon>
        <taxon>Spermatophyta</taxon>
        <taxon>Magnoliopsida</taxon>
        <taxon>eudicotyledons</taxon>
        <taxon>Gunneridae</taxon>
        <taxon>Pentapetalae</taxon>
        <taxon>rosids</taxon>
        <taxon>fabids</taxon>
        <taxon>Fabales</taxon>
        <taxon>Fabaceae</taxon>
        <taxon>Papilionoideae</taxon>
        <taxon>50 kb inversion clade</taxon>
        <taxon>NPAAA clade</taxon>
        <taxon>indigoferoid/millettioid clade</taxon>
        <taxon>Phaseoleae</taxon>
        <taxon>Glycine</taxon>
        <taxon>Glycine subgen. Soja</taxon>
    </lineage>
</organism>
<dbReference type="Gene3D" id="1.25.40.20">
    <property type="entry name" value="Ankyrin repeat-containing domain"/>
    <property type="match status" value="1"/>
</dbReference>
<protein>
    <submittedName>
        <fullName evidence="2">Signal recognition particle 43 kDa protein, chloroplastic</fullName>
    </submittedName>
</protein>
<proteinExistence type="predicted"/>
<evidence type="ECO:0000313" key="3">
    <source>
        <dbReference type="Proteomes" id="UP000289340"/>
    </source>
</evidence>
<reference evidence="2 3" key="1">
    <citation type="submission" date="2018-09" db="EMBL/GenBank/DDBJ databases">
        <title>A high-quality reference genome of wild soybean provides a powerful tool to mine soybean genomes.</title>
        <authorList>
            <person name="Xie M."/>
            <person name="Chung C.Y.L."/>
            <person name="Li M.-W."/>
            <person name="Wong F.-L."/>
            <person name="Chan T.-F."/>
            <person name="Lam H.-M."/>
        </authorList>
    </citation>
    <scope>NUCLEOTIDE SEQUENCE [LARGE SCALE GENOMIC DNA]</scope>
    <source>
        <strain evidence="3">cv. W05</strain>
        <tissue evidence="2">Hypocotyl of etiolated seedlings</tissue>
    </source>
</reference>
<dbReference type="EMBL" id="QZWG01000020">
    <property type="protein sequence ID" value="RZB42536.1"/>
    <property type="molecule type" value="Genomic_DNA"/>
</dbReference>
<dbReference type="SUPFAM" id="SSF48403">
    <property type="entry name" value="Ankyrin repeat"/>
    <property type="match status" value="1"/>
</dbReference>
<dbReference type="InterPro" id="IPR036770">
    <property type="entry name" value="Ankyrin_rpt-contain_sf"/>
</dbReference>
<accession>A0A445F170</accession>